<dbReference type="AlphaFoldDB" id="A2F3V5"/>
<organism evidence="2 3">
    <name type="scientific">Trichomonas vaginalis (strain ATCC PRA-98 / G3)</name>
    <dbReference type="NCBI Taxonomy" id="412133"/>
    <lineage>
        <taxon>Eukaryota</taxon>
        <taxon>Metamonada</taxon>
        <taxon>Parabasalia</taxon>
        <taxon>Trichomonadida</taxon>
        <taxon>Trichomonadidae</taxon>
        <taxon>Trichomonas</taxon>
    </lineage>
</organism>
<keyword evidence="3" id="KW-1185">Reference proteome</keyword>
<dbReference type="KEGG" id="tva:4758244"/>
<dbReference type="VEuPathDB" id="TrichDB:TVAGG3_0281300"/>
<reference evidence="2" key="1">
    <citation type="submission" date="2006-10" db="EMBL/GenBank/DDBJ databases">
        <authorList>
            <person name="Amadeo P."/>
            <person name="Zhao Q."/>
            <person name="Wortman J."/>
            <person name="Fraser-Liggett C."/>
            <person name="Carlton J."/>
        </authorList>
    </citation>
    <scope>NUCLEOTIDE SEQUENCE</scope>
    <source>
        <strain evidence="2">G3</strain>
    </source>
</reference>
<dbReference type="RefSeq" id="XP_001313353.1">
    <property type="nucleotide sequence ID" value="XM_001313352.1"/>
</dbReference>
<keyword evidence="1" id="KW-0732">Signal</keyword>
<protein>
    <submittedName>
        <fullName evidence="2">Uncharacterized protein</fullName>
    </submittedName>
</protein>
<feature type="chain" id="PRO_5002643388" evidence="1">
    <location>
        <begin position="19"/>
        <end position="133"/>
    </location>
</feature>
<evidence type="ECO:0000256" key="1">
    <source>
        <dbReference type="SAM" id="SignalP"/>
    </source>
</evidence>
<gene>
    <name evidence="2" type="ORF">TVAG_114280</name>
</gene>
<name>A2F3V5_TRIV3</name>
<evidence type="ECO:0000313" key="3">
    <source>
        <dbReference type="Proteomes" id="UP000001542"/>
    </source>
</evidence>
<reference evidence="2" key="2">
    <citation type="journal article" date="2007" name="Science">
        <title>Draft genome sequence of the sexually transmitted pathogen Trichomonas vaginalis.</title>
        <authorList>
            <person name="Carlton J.M."/>
            <person name="Hirt R.P."/>
            <person name="Silva J.C."/>
            <person name="Delcher A.L."/>
            <person name="Schatz M."/>
            <person name="Zhao Q."/>
            <person name="Wortman J.R."/>
            <person name="Bidwell S.L."/>
            <person name="Alsmark U.C.M."/>
            <person name="Besteiro S."/>
            <person name="Sicheritz-Ponten T."/>
            <person name="Noel C.J."/>
            <person name="Dacks J.B."/>
            <person name="Foster P.G."/>
            <person name="Simillion C."/>
            <person name="Van de Peer Y."/>
            <person name="Miranda-Saavedra D."/>
            <person name="Barton G.J."/>
            <person name="Westrop G.D."/>
            <person name="Mueller S."/>
            <person name="Dessi D."/>
            <person name="Fiori P.L."/>
            <person name="Ren Q."/>
            <person name="Paulsen I."/>
            <person name="Zhang H."/>
            <person name="Bastida-Corcuera F.D."/>
            <person name="Simoes-Barbosa A."/>
            <person name="Brown M.T."/>
            <person name="Hayes R.D."/>
            <person name="Mukherjee M."/>
            <person name="Okumura C.Y."/>
            <person name="Schneider R."/>
            <person name="Smith A.J."/>
            <person name="Vanacova S."/>
            <person name="Villalvazo M."/>
            <person name="Haas B.J."/>
            <person name="Pertea M."/>
            <person name="Feldblyum T.V."/>
            <person name="Utterback T.R."/>
            <person name="Shu C.L."/>
            <person name="Osoegawa K."/>
            <person name="de Jong P.J."/>
            <person name="Hrdy I."/>
            <person name="Horvathova L."/>
            <person name="Zubacova Z."/>
            <person name="Dolezal P."/>
            <person name="Malik S.B."/>
            <person name="Logsdon J.M. Jr."/>
            <person name="Henze K."/>
            <person name="Gupta A."/>
            <person name="Wang C.C."/>
            <person name="Dunne R.L."/>
            <person name="Upcroft J.A."/>
            <person name="Upcroft P."/>
            <person name="White O."/>
            <person name="Salzberg S.L."/>
            <person name="Tang P."/>
            <person name="Chiu C.-H."/>
            <person name="Lee Y.-S."/>
            <person name="Embley T.M."/>
            <person name="Coombs G.H."/>
            <person name="Mottram J.C."/>
            <person name="Tachezy J."/>
            <person name="Fraser-Liggett C.M."/>
            <person name="Johnson P.J."/>
        </authorList>
    </citation>
    <scope>NUCLEOTIDE SEQUENCE [LARGE SCALE GENOMIC DNA]</scope>
    <source>
        <strain evidence="2">G3</strain>
    </source>
</reference>
<dbReference type="Proteomes" id="UP000001542">
    <property type="component" value="Unassembled WGS sequence"/>
</dbReference>
<dbReference type="EMBL" id="DS113602">
    <property type="protein sequence ID" value="EAY00424.1"/>
    <property type="molecule type" value="Genomic_DNA"/>
</dbReference>
<evidence type="ECO:0000313" key="2">
    <source>
        <dbReference type="EMBL" id="EAY00424.1"/>
    </source>
</evidence>
<sequence length="133" mass="15495">MIFVFLFIFSESVKLRSAGKSEIKKAYGVETVKSEEESLVEQYDMKMLFFQNVKNAKDVARKNDNNPLKKQKFISPKQQKRDKEKMEFLKRKITITKSGAERPKIESMKLKISKQKIPKIEIATPKPIVITNK</sequence>
<dbReference type="InParanoid" id="A2F3V5"/>
<dbReference type="VEuPathDB" id="TrichDB:TVAG_114280"/>
<accession>A2F3V5</accession>
<feature type="signal peptide" evidence="1">
    <location>
        <begin position="1"/>
        <end position="18"/>
    </location>
</feature>
<proteinExistence type="predicted"/>